<evidence type="ECO:0000256" key="3">
    <source>
        <dbReference type="ARBA" id="ARBA00023082"/>
    </source>
</evidence>
<name>A0ABW2L5U8_9BACT</name>
<organism evidence="8 9">
    <name type="scientific">Haloferula chungangensis</name>
    <dbReference type="NCBI Taxonomy" id="1048331"/>
    <lineage>
        <taxon>Bacteria</taxon>
        <taxon>Pseudomonadati</taxon>
        <taxon>Verrucomicrobiota</taxon>
        <taxon>Verrucomicrobiia</taxon>
        <taxon>Verrucomicrobiales</taxon>
        <taxon>Verrucomicrobiaceae</taxon>
        <taxon>Haloferula</taxon>
    </lineage>
</organism>
<keyword evidence="3" id="KW-0731">Sigma factor</keyword>
<dbReference type="InterPro" id="IPR007627">
    <property type="entry name" value="RNA_pol_sigma70_r2"/>
</dbReference>
<gene>
    <name evidence="8" type="ORF">ACFQY0_06780</name>
</gene>
<reference evidence="9" key="1">
    <citation type="journal article" date="2019" name="Int. J. Syst. Evol. Microbiol.">
        <title>The Global Catalogue of Microorganisms (GCM) 10K type strain sequencing project: providing services to taxonomists for standard genome sequencing and annotation.</title>
        <authorList>
            <consortium name="The Broad Institute Genomics Platform"/>
            <consortium name="The Broad Institute Genome Sequencing Center for Infectious Disease"/>
            <person name="Wu L."/>
            <person name="Ma J."/>
        </authorList>
    </citation>
    <scope>NUCLEOTIDE SEQUENCE [LARGE SCALE GENOMIC DNA]</scope>
    <source>
        <strain evidence="9">CGMCC 4.1467</strain>
    </source>
</reference>
<dbReference type="InterPro" id="IPR036388">
    <property type="entry name" value="WH-like_DNA-bd_sf"/>
</dbReference>
<dbReference type="SUPFAM" id="SSF88659">
    <property type="entry name" value="Sigma3 and sigma4 domains of RNA polymerase sigma factors"/>
    <property type="match status" value="1"/>
</dbReference>
<dbReference type="Gene3D" id="1.10.1740.10">
    <property type="match status" value="1"/>
</dbReference>
<dbReference type="InterPro" id="IPR013324">
    <property type="entry name" value="RNA_pol_sigma_r3/r4-like"/>
</dbReference>
<dbReference type="InterPro" id="IPR013325">
    <property type="entry name" value="RNA_pol_sigma_r2"/>
</dbReference>
<evidence type="ECO:0000256" key="1">
    <source>
        <dbReference type="ARBA" id="ARBA00010641"/>
    </source>
</evidence>
<dbReference type="NCBIfam" id="TIGR02937">
    <property type="entry name" value="sigma70-ECF"/>
    <property type="match status" value="1"/>
</dbReference>
<evidence type="ECO:0000313" key="8">
    <source>
        <dbReference type="EMBL" id="MFC7336875.1"/>
    </source>
</evidence>
<keyword evidence="2" id="KW-0805">Transcription regulation</keyword>
<proteinExistence type="inferred from homology"/>
<feature type="domain" description="RNA polymerase sigma-70 region 2" evidence="6">
    <location>
        <begin position="26"/>
        <end position="94"/>
    </location>
</feature>
<evidence type="ECO:0000256" key="4">
    <source>
        <dbReference type="ARBA" id="ARBA00023125"/>
    </source>
</evidence>
<accession>A0ABW2L5U8</accession>
<evidence type="ECO:0000256" key="2">
    <source>
        <dbReference type="ARBA" id="ARBA00023015"/>
    </source>
</evidence>
<feature type="domain" description="RNA polymerase sigma factor 70 region 4 type 2" evidence="7">
    <location>
        <begin position="125"/>
        <end position="175"/>
    </location>
</feature>
<dbReference type="CDD" id="cd06171">
    <property type="entry name" value="Sigma70_r4"/>
    <property type="match status" value="1"/>
</dbReference>
<evidence type="ECO:0000259" key="7">
    <source>
        <dbReference type="Pfam" id="PF08281"/>
    </source>
</evidence>
<keyword evidence="9" id="KW-1185">Reference proteome</keyword>
<dbReference type="PANTHER" id="PTHR43133">
    <property type="entry name" value="RNA POLYMERASE ECF-TYPE SIGMA FACTO"/>
    <property type="match status" value="1"/>
</dbReference>
<sequence length="645" mass="71737">MENSRTDQQLLRGYLKSGDQRAFRQLAERYSGLIYHTALRVSNNRTLAEDVSQRVLAALAKKAGTILRDGIPLSAWLHRATMLEAKSLGRSEARHHRKKEALMLEPTDHSSPESDASWQEALPHLDAAINTLPETDRRVVLLHYVDGLTFPEIARRLNKSAAAVQKQSRRALERLQSLLGKRGVTLSVGLLALGMTSEMAKAAPLTLITSLGSVQTFSTTTQILAVKKTTIAAVGATILLCGIPLAKQQLSINRLESQLGGIGYDTRQASPRVRPINEAGEKSQLERLAKDLSSNDSNVRRYLAAVDHLESLSDEELILLPQNAHSINLSLELQQTILRMSIHTLGERNRELALDALLHRVPKAMFAGNYDCDGVLTNQIRNFSDSNPSAAYAWFEENLEAIRRLPKHPNMNDDTLENPVRLSLAWGFVFTAPDTAVEILRTVNLGAIQGFLDQLCRSKAPDLRKQPEGVLQIAREFLPPDRALSVIGNAAAPSILTDGKGFTVYRDYDNFLDRQELSESERYFVLTKAGLSAIRSSGERSAEEKILHYRQWLESREIENPDYLVGASMALKLSRYRSGSEIIYPILQNRRSIDFSDEILIGFLENIASERSAQISAQLELLPSAADDPKPVQDLVDQITSKQSR</sequence>
<dbReference type="InterPro" id="IPR039425">
    <property type="entry name" value="RNA_pol_sigma-70-like"/>
</dbReference>
<comment type="similarity">
    <text evidence="1">Belongs to the sigma-70 factor family. ECF subfamily.</text>
</comment>
<keyword evidence="4" id="KW-0238">DNA-binding</keyword>
<evidence type="ECO:0000256" key="5">
    <source>
        <dbReference type="ARBA" id="ARBA00023163"/>
    </source>
</evidence>
<evidence type="ECO:0000313" key="9">
    <source>
        <dbReference type="Proteomes" id="UP001596472"/>
    </source>
</evidence>
<dbReference type="SUPFAM" id="SSF88946">
    <property type="entry name" value="Sigma2 domain of RNA polymerase sigma factors"/>
    <property type="match status" value="1"/>
</dbReference>
<dbReference type="Gene3D" id="1.10.10.10">
    <property type="entry name" value="Winged helix-like DNA-binding domain superfamily/Winged helix DNA-binding domain"/>
    <property type="match status" value="1"/>
</dbReference>
<comment type="caution">
    <text evidence="8">The sequence shown here is derived from an EMBL/GenBank/DDBJ whole genome shotgun (WGS) entry which is preliminary data.</text>
</comment>
<dbReference type="Pfam" id="PF08281">
    <property type="entry name" value="Sigma70_r4_2"/>
    <property type="match status" value="1"/>
</dbReference>
<evidence type="ECO:0000259" key="6">
    <source>
        <dbReference type="Pfam" id="PF04542"/>
    </source>
</evidence>
<protein>
    <submittedName>
        <fullName evidence="8">RNA polymerase sigma factor</fullName>
    </submittedName>
</protein>
<dbReference type="InterPro" id="IPR013249">
    <property type="entry name" value="RNA_pol_sigma70_r4_t2"/>
</dbReference>
<dbReference type="EMBL" id="JBHTBS010000003">
    <property type="protein sequence ID" value="MFC7336875.1"/>
    <property type="molecule type" value="Genomic_DNA"/>
</dbReference>
<keyword evidence="5" id="KW-0804">Transcription</keyword>
<dbReference type="RefSeq" id="WP_379710657.1">
    <property type="nucleotide sequence ID" value="NZ_JBHTBS010000003.1"/>
</dbReference>
<dbReference type="PANTHER" id="PTHR43133:SF8">
    <property type="entry name" value="RNA POLYMERASE SIGMA FACTOR HI_1459-RELATED"/>
    <property type="match status" value="1"/>
</dbReference>
<dbReference type="Proteomes" id="UP001596472">
    <property type="component" value="Unassembled WGS sequence"/>
</dbReference>
<dbReference type="InterPro" id="IPR014284">
    <property type="entry name" value="RNA_pol_sigma-70_dom"/>
</dbReference>
<dbReference type="Pfam" id="PF04542">
    <property type="entry name" value="Sigma70_r2"/>
    <property type="match status" value="1"/>
</dbReference>